<keyword evidence="4" id="KW-0378">Hydrolase</keyword>
<feature type="transmembrane region" description="Helical" evidence="6">
    <location>
        <begin position="403"/>
        <end position="424"/>
    </location>
</feature>
<feature type="compositionally biased region" description="Acidic residues" evidence="5">
    <location>
        <begin position="964"/>
        <end position="987"/>
    </location>
</feature>
<evidence type="ECO:0000256" key="7">
    <source>
        <dbReference type="SAM" id="SignalP"/>
    </source>
</evidence>
<evidence type="ECO:0000256" key="4">
    <source>
        <dbReference type="ARBA" id="ARBA00022801"/>
    </source>
</evidence>
<feature type="chain" id="PRO_5042230890" description="amidase" evidence="7">
    <location>
        <begin position="34"/>
        <end position="1748"/>
    </location>
</feature>
<evidence type="ECO:0000313" key="9">
    <source>
        <dbReference type="EMBL" id="KAJ6264444.1"/>
    </source>
</evidence>
<dbReference type="Pfam" id="PF01425">
    <property type="entry name" value="Amidase"/>
    <property type="match status" value="1"/>
</dbReference>
<dbReference type="InterPro" id="IPR023631">
    <property type="entry name" value="Amidase_dom"/>
</dbReference>
<feature type="domain" description="ML-like" evidence="8">
    <location>
        <begin position="31"/>
        <end position="188"/>
    </location>
</feature>
<dbReference type="SUPFAM" id="SSF75304">
    <property type="entry name" value="Amidase signature (AS) enzymes"/>
    <property type="match status" value="1"/>
</dbReference>
<dbReference type="Proteomes" id="UP001221413">
    <property type="component" value="Unassembled WGS sequence"/>
</dbReference>
<evidence type="ECO:0000259" key="8">
    <source>
        <dbReference type="SMART" id="SM01320"/>
    </source>
</evidence>
<evidence type="ECO:0000313" key="10">
    <source>
        <dbReference type="Proteomes" id="UP001221413"/>
    </source>
</evidence>
<keyword evidence="10" id="KW-1185">Reference proteome</keyword>
<comment type="caution">
    <text evidence="9">The sequence shown here is derived from an EMBL/GenBank/DDBJ whole genome shotgun (WGS) entry which is preliminary data.</text>
</comment>
<dbReference type="SMART" id="SM01320">
    <property type="entry name" value="TRP_N"/>
    <property type="match status" value="1"/>
</dbReference>
<feature type="transmembrane region" description="Helical" evidence="6">
    <location>
        <begin position="515"/>
        <end position="534"/>
    </location>
</feature>
<feature type="compositionally biased region" description="Polar residues" evidence="5">
    <location>
        <begin position="707"/>
        <end position="728"/>
    </location>
</feature>
<evidence type="ECO:0000256" key="1">
    <source>
        <dbReference type="ARBA" id="ARBA00001311"/>
    </source>
</evidence>
<accession>A0AAD6NMS9</accession>
<gene>
    <name evidence="9" type="ORF">Dda_0590</name>
</gene>
<sequence length="1748" mass="189862">MKRRRTRAPGHLSVGLATMYSLMFASLAGVSNAVSVPFVDCLKQVPGAAHFKPYSVDAKFGTQEEGYPLSIEVHGNLTSPGQRIVNYDQGQNALTTLRQRINVLSYTPYLDNIAFCKTVIGGGTDCVIEPVPNVSDYKALPGFRTTHNVSSSYAFSTLVNNYRIIPAENEKINVGCIQAAITPRLGPTITDLLTFIPVGILVMAGIATIIAAIFNPWNGTKDIFQWTSNYGRDDDMLRLVTPGFADCLQYLQFVVLTGALSLNYPGFYQPVIANGAWSVLMFNYSLVSGTSTQNPVDNIYAVYHKHGLGRLTELVGQGDACDAWAGFMVIFAGIIGGTAAVTALVAMVRWAMKRVKIHESGDLRAKNLPFFGGLLVRVVYNYLLLPILSLSAYQLIIAASSPLSVSVVAGLIFALVIIVAAFLVRRISTYKPRSPLYDDLPTLLFYGPLYNTYDESATLFCIVYLGISFIRGITFGFLQPSGIAQLTLLAICEIIFILTLNTFRPYSSKTSMNIYQIFFSAIRLISVLFQVAFVPSLEVDDSARGWIGYVILILHGVVLIFGFFMNALQTLAEVAARLAGAGEGRDGAQRGGLSKVFGQRQLARRMNRSEAHSPELTGYQGVNSSTIGEERKASLMTASRHGGSISGSSAILLAGGAQAQQQGYVVRTPSTEYATPIQETSSTGGRGHHHTNSGSTSYGPATPRHASGQSYFENANTGSAMQSVNGSSPRLPPPSGFGVALANLDGNGRPNETNPYYRPPRKNRVRNHSKSRSLGSGDWDNAGPSSFNPRYNGPNDYTTREASEGFSNIQLNDMGDENARFGHSTPALMMPGHTDSMGSDPRMMQDYSQRESDFYYGVRGPALSAQPSRRLRTGPADPTSTVASATGWLNKFSRWTKGKNKEKGFQVVRSARAPPPMRSAIEGDDPEPAGANGVRSLSIAASVPAGSQDQSRDMPMPSTRGVNDDDDSSSSPSDEDVSDSDFTEDDGGSLSPPLPPLPPVLPEIQTGGAFAIQSRGNSKKSTRSMLPTVPRKSSKRRSAHLAPPAPAGAYQSIPQTPEPVLSAAPSSHQRRQQKQPQAPSLPPPQLYDPPMHENRSTSSTHRLPFTRVPMGHHGGKSGMMEVPDSDRAGDRTSTYSTSSSVLVSPAMIAIDDDANSSRPASLGTVNRYKVSVANNDRMLGTESRAEVVDETGRRSAGKLKQAERANRIATLPSVYSKPLTEADRSILATPIEKLAANIRGKEWRPIDVLRAYGKKAILAQEKTNCLTEIMISDAEKYVEEVRLDGPLAGVPISLKDTVGVQGYDYCIGYSSLVGKPAARDSPLTSILKATGAVPYVKTNVPITLLSFESTNEVFGRTSNPHNTAYSPGGSTGGESALLAYGGSRIGIGTDVAGSVRVPAHFCGIYTVRAAVGRFPKSLNCTSMPGQEGVMSIYSPMARTLEDLTYFWRSYFSVKPWKFDHHVHPIPFREDEYELGKNGKIRFGVMRDDGVVTPSPACARGLSMVVDSLRGAGEDVVELDDMPSPYEGLKIASILLNSDGGKVYESFFTSFFEYNDAGVAKMGRWFKMPWLIKKVYALWVRYVQRDELWAGIVDTHFREQTTPEQWKLVSKREDYRVKWHEYLNEKGVDILLTVPNATPAVPEDGMSTAIAACGYTFLFNLLDYSAGVLPVTKVDPAKDRLPASFELNKLNGIARGAMRHYDAKKMAGLPVGVQVIGRRLEEEKVLGAMEKIEGLLEAKGQKYELLEVD</sequence>
<keyword evidence="6" id="KW-0472">Membrane</keyword>
<name>A0AAD6NMS9_DREDA</name>
<proteinExistence type="inferred from homology"/>
<protein>
    <recommendedName>
        <fullName evidence="3">amidase</fullName>
        <ecNumber evidence="3">3.5.1.4</ecNumber>
    </recommendedName>
</protein>
<feature type="transmembrane region" description="Helical" evidence="6">
    <location>
        <begin position="483"/>
        <end position="503"/>
    </location>
</feature>
<organism evidence="9 10">
    <name type="scientific">Drechslerella dactyloides</name>
    <name type="common">Nematode-trapping fungus</name>
    <name type="synonym">Arthrobotrys dactyloides</name>
    <dbReference type="NCBI Taxonomy" id="74499"/>
    <lineage>
        <taxon>Eukaryota</taxon>
        <taxon>Fungi</taxon>
        <taxon>Dikarya</taxon>
        <taxon>Ascomycota</taxon>
        <taxon>Pezizomycotina</taxon>
        <taxon>Orbiliomycetes</taxon>
        <taxon>Orbiliales</taxon>
        <taxon>Orbiliaceae</taxon>
        <taxon>Drechslerella</taxon>
    </lineage>
</organism>
<dbReference type="InterPro" id="IPR036928">
    <property type="entry name" value="AS_sf"/>
</dbReference>
<feature type="region of interest" description="Disordered" evidence="5">
    <location>
        <begin position="900"/>
        <end position="1137"/>
    </location>
</feature>
<comment type="catalytic activity">
    <reaction evidence="1">
        <text>a monocarboxylic acid amide + H2O = a monocarboxylate + NH4(+)</text>
        <dbReference type="Rhea" id="RHEA:12020"/>
        <dbReference type="ChEBI" id="CHEBI:15377"/>
        <dbReference type="ChEBI" id="CHEBI:28938"/>
        <dbReference type="ChEBI" id="CHEBI:35757"/>
        <dbReference type="ChEBI" id="CHEBI:83628"/>
        <dbReference type="EC" id="3.5.1.4"/>
    </reaction>
</comment>
<feature type="transmembrane region" description="Helical" evidence="6">
    <location>
        <begin position="368"/>
        <end position="397"/>
    </location>
</feature>
<keyword evidence="7" id="KW-0732">Signal</keyword>
<evidence type="ECO:0000256" key="5">
    <source>
        <dbReference type="SAM" id="MobiDB-lite"/>
    </source>
</evidence>
<dbReference type="EMBL" id="JAQGDS010000001">
    <property type="protein sequence ID" value="KAJ6264444.1"/>
    <property type="molecule type" value="Genomic_DNA"/>
</dbReference>
<evidence type="ECO:0000256" key="3">
    <source>
        <dbReference type="ARBA" id="ARBA00012922"/>
    </source>
</evidence>
<feature type="region of interest" description="Disordered" evidence="5">
    <location>
        <begin position="676"/>
        <end position="840"/>
    </location>
</feature>
<feature type="transmembrane region" description="Helical" evidence="6">
    <location>
        <begin position="546"/>
        <end position="568"/>
    </location>
</feature>
<keyword evidence="6" id="KW-1133">Transmembrane helix</keyword>
<feature type="transmembrane region" description="Helical" evidence="6">
    <location>
        <begin position="323"/>
        <end position="348"/>
    </location>
</feature>
<dbReference type="PANTHER" id="PTHR46072">
    <property type="entry name" value="AMIDASE-RELATED-RELATED"/>
    <property type="match status" value="1"/>
</dbReference>
<comment type="similarity">
    <text evidence="2">Belongs to the amidase family.</text>
</comment>
<dbReference type="Gene3D" id="3.90.1300.10">
    <property type="entry name" value="Amidase signature (AS) domain"/>
    <property type="match status" value="1"/>
</dbReference>
<evidence type="ECO:0000256" key="6">
    <source>
        <dbReference type="SAM" id="Phobius"/>
    </source>
</evidence>
<dbReference type="Pfam" id="PF06011">
    <property type="entry name" value="TRP"/>
    <property type="match status" value="1"/>
</dbReference>
<dbReference type="InterPro" id="IPR010308">
    <property type="entry name" value="TRP_C"/>
</dbReference>
<dbReference type="PANTHER" id="PTHR46072:SF10">
    <property type="entry name" value="ACETAMIDASE"/>
    <property type="match status" value="1"/>
</dbReference>
<keyword evidence="6" id="KW-0812">Transmembrane</keyword>
<feature type="compositionally biased region" description="Pro residues" evidence="5">
    <location>
        <begin position="992"/>
        <end position="1001"/>
    </location>
</feature>
<feature type="region of interest" description="Disordered" evidence="5">
    <location>
        <begin position="604"/>
        <end position="624"/>
    </location>
</feature>
<feature type="signal peptide" evidence="7">
    <location>
        <begin position="1"/>
        <end position="33"/>
    </location>
</feature>
<feature type="compositionally biased region" description="Basic residues" evidence="5">
    <location>
        <begin position="759"/>
        <end position="771"/>
    </location>
</feature>
<dbReference type="InterPro" id="IPR032800">
    <property type="entry name" value="TRP_N"/>
</dbReference>
<reference evidence="9" key="1">
    <citation type="submission" date="2023-01" db="EMBL/GenBank/DDBJ databases">
        <title>The chitinases involved in constricting ring structure development in the nematode-trapping fungus Drechslerella dactyloides.</title>
        <authorList>
            <person name="Wang R."/>
            <person name="Zhang L."/>
            <person name="Tang P."/>
            <person name="Li S."/>
            <person name="Liang L."/>
        </authorList>
    </citation>
    <scope>NUCLEOTIDE SEQUENCE</scope>
    <source>
        <strain evidence="9">YMF1.00031</strain>
    </source>
</reference>
<dbReference type="FunFam" id="3.90.1300.10:FF:000003">
    <property type="entry name" value="Amidase signature enzyme"/>
    <property type="match status" value="1"/>
</dbReference>
<evidence type="ECO:0000256" key="2">
    <source>
        <dbReference type="ARBA" id="ARBA00009199"/>
    </source>
</evidence>
<dbReference type="GO" id="GO:0004040">
    <property type="term" value="F:amidase activity"/>
    <property type="evidence" value="ECO:0007669"/>
    <property type="project" value="UniProtKB-EC"/>
</dbReference>
<feature type="transmembrane region" description="Helical" evidence="6">
    <location>
        <begin position="192"/>
        <end position="215"/>
    </location>
</feature>
<dbReference type="EC" id="3.5.1.4" evidence="3"/>